<comment type="caution">
    <text evidence="2">The sequence shown here is derived from an EMBL/GenBank/DDBJ whole genome shotgun (WGS) entry which is preliminary data.</text>
</comment>
<evidence type="ECO:0000313" key="2">
    <source>
        <dbReference type="EMBL" id="RXN24818.1"/>
    </source>
</evidence>
<dbReference type="EMBL" id="QBIY01012510">
    <property type="protein sequence ID" value="RXN24818.1"/>
    <property type="molecule type" value="Genomic_DNA"/>
</dbReference>
<proteinExistence type="predicted"/>
<gene>
    <name evidence="2" type="ORF">ROHU_021958</name>
</gene>
<reference evidence="2 3" key="1">
    <citation type="submission" date="2018-03" db="EMBL/GenBank/DDBJ databases">
        <title>Draft genome sequence of Rohu Carp (Labeo rohita).</title>
        <authorList>
            <person name="Das P."/>
            <person name="Kushwaha B."/>
            <person name="Joshi C.G."/>
            <person name="Kumar D."/>
            <person name="Nagpure N.S."/>
            <person name="Sahoo L."/>
            <person name="Das S.P."/>
            <person name="Bit A."/>
            <person name="Patnaik S."/>
            <person name="Meher P.K."/>
            <person name="Jayasankar P."/>
            <person name="Koringa P.G."/>
            <person name="Patel N.V."/>
            <person name="Hinsu A.T."/>
            <person name="Kumar R."/>
            <person name="Pandey M."/>
            <person name="Agarwal S."/>
            <person name="Srivastava S."/>
            <person name="Singh M."/>
            <person name="Iquebal M.A."/>
            <person name="Jaiswal S."/>
            <person name="Angadi U.B."/>
            <person name="Kumar N."/>
            <person name="Raza M."/>
            <person name="Shah T.M."/>
            <person name="Rai A."/>
            <person name="Jena J.K."/>
        </authorList>
    </citation>
    <scope>NUCLEOTIDE SEQUENCE [LARGE SCALE GENOMIC DNA]</scope>
    <source>
        <strain evidence="2">DASCIFA01</strain>
        <tissue evidence="2">Testis</tissue>
    </source>
</reference>
<dbReference type="Proteomes" id="UP000290572">
    <property type="component" value="Unassembled WGS sequence"/>
</dbReference>
<sequence length="72" mass="7643">MFAEQSKSPWVGAERQNSCRKPGSRSRPRKCPASPLPVAAARENEVRGGRIGLEAAGPSELLGLTTAGRPRS</sequence>
<feature type="region of interest" description="Disordered" evidence="1">
    <location>
        <begin position="1"/>
        <end position="40"/>
    </location>
</feature>
<keyword evidence="3" id="KW-1185">Reference proteome</keyword>
<dbReference type="AlphaFoldDB" id="A0A498MT51"/>
<accession>A0A498MT51</accession>
<protein>
    <submittedName>
        <fullName evidence="2">Uncharacterized protein</fullName>
    </submittedName>
</protein>
<evidence type="ECO:0000313" key="3">
    <source>
        <dbReference type="Proteomes" id="UP000290572"/>
    </source>
</evidence>
<organism evidence="2 3">
    <name type="scientific">Labeo rohita</name>
    <name type="common">Indian major carp</name>
    <name type="synonym">Cyprinus rohita</name>
    <dbReference type="NCBI Taxonomy" id="84645"/>
    <lineage>
        <taxon>Eukaryota</taxon>
        <taxon>Metazoa</taxon>
        <taxon>Chordata</taxon>
        <taxon>Craniata</taxon>
        <taxon>Vertebrata</taxon>
        <taxon>Euteleostomi</taxon>
        <taxon>Actinopterygii</taxon>
        <taxon>Neopterygii</taxon>
        <taxon>Teleostei</taxon>
        <taxon>Ostariophysi</taxon>
        <taxon>Cypriniformes</taxon>
        <taxon>Cyprinidae</taxon>
        <taxon>Labeoninae</taxon>
        <taxon>Labeonini</taxon>
        <taxon>Labeo</taxon>
    </lineage>
</organism>
<name>A0A498MT51_LABRO</name>
<evidence type="ECO:0000256" key="1">
    <source>
        <dbReference type="SAM" id="MobiDB-lite"/>
    </source>
</evidence>